<dbReference type="EMBL" id="JAMZOO010000004">
    <property type="protein sequence ID" value="MEB6857898.1"/>
    <property type="molecule type" value="Genomic_DNA"/>
</dbReference>
<dbReference type="SUPFAM" id="SSF88697">
    <property type="entry name" value="PUA domain-like"/>
    <property type="match status" value="1"/>
</dbReference>
<organism evidence="1 2">
    <name type="scientific">Proteus cibi</name>
    <dbReference type="NCBI Taxonomy" id="2050966"/>
    <lineage>
        <taxon>Bacteria</taxon>
        <taxon>Pseudomonadati</taxon>
        <taxon>Pseudomonadota</taxon>
        <taxon>Gammaproteobacteria</taxon>
        <taxon>Enterobacterales</taxon>
        <taxon>Morganellaceae</taxon>
        <taxon>Proteus</taxon>
    </lineage>
</organism>
<keyword evidence="2" id="KW-1185">Reference proteome</keyword>
<evidence type="ECO:0000313" key="2">
    <source>
        <dbReference type="Proteomes" id="UP001332939"/>
    </source>
</evidence>
<evidence type="ECO:0008006" key="3">
    <source>
        <dbReference type="Google" id="ProtNLM"/>
    </source>
</evidence>
<dbReference type="InterPro" id="IPR015947">
    <property type="entry name" value="PUA-like_sf"/>
</dbReference>
<comment type="caution">
    <text evidence="1">The sequence shown here is derived from an EMBL/GenBank/DDBJ whole genome shotgun (WGS) entry which is preliminary data.</text>
</comment>
<dbReference type="Proteomes" id="UP001332939">
    <property type="component" value="Unassembled WGS sequence"/>
</dbReference>
<proteinExistence type="predicted"/>
<protein>
    <recommendedName>
        <fullName evidence="3">ASCH domain-containing protein</fullName>
    </recommendedName>
</protein>
<accession>A0ABU6EFR0</accession>
<reference evidence="1 2" key="1">
    <citation type="submission" date="2022-05" db="EMBL/GenBank/DDBJ databases">
        <title>Whole genome sequences of Escherichia coli of fish isolates collected from Assam, India.</title>
        <authorList>
            <person name="Sudha S."/>
            <person name="Muneeb K.H."/>
            <person name="Rakshit O."/>
            <person name="Mendem S.K."/>
            <person name="Raisen C."/>
            <person name="Holmes M.A."/>
            <person name="Shome B.R."/>
            <person name="Sivaraman G.K."/>
        </authorList>
    </citation>
    <scope>NUCLEOTIDE SEQUENCE [LARGE SCALE GENOMIC DNA]</scope>
    <source>
        <strain evidence="1 2">278</strain>
    </source>
</reference>
<evidence type="ECO:0000313" key="1">
    <source>
        <dbReference type="EMBL" id="MEB6857898.1"/>
    </source>
</evidence>
<name>A0ABU6EFR0_9GAMM</name>
<dbReference type="Gene3D" id="2.30.130.30">
    <property type="entry name" value="Hypothetical protein"/>
    <property type="match status" value="1"/>
</dbReference>
<gene>
    <name evidence="1" type="ORF">NA736_12755</name>
</gene>
<dbReference type="RefSeq" id="WP_109392095.1">
    <property type="nucleotide sequence ID" value="NZ_JAMZOO010000004.1"/>
</dbReference>
<sequence length="138" mass="15967">MKKIIISIKPKYVQKIYDGNKIIELRKSIGLSFIQNNKMYIYSSSPKKAITGHAYIDKIERVSKDEIKQYYLDKIAISNEELENYLTDGKKGMMIWLKNIVEYQKPISLAKLKETGFTAPQSYCYVSDALTLLLNENT</sequence>